<evidence type="ECO:0000313" key="3">
    <source>
        <dbReference type="Proteomes" id="UP000270468"/>
    </source>
</evidence>
<sequence length="83" mass="9315">MRFSEIQKKEVIDATKGAFLGYVQDATIDIETGKVELLHIGGGDRSIFFDMKDKDKDTRKVRLEDVTTIGKDIVLIGKRSGKK</sequence>
<reference evidence="2 3" key="1">
    <citation type="submission" date="2018-11" db="EMBL/GenBank/DDBJ databases">
        <authorList>
            <person name="Criscuolo A."/>
        </authorList>
    </citation>
    <scope>NUCLEOTIDE SEQUENCE [LARGE SCALE GENOMIC DNA]</scope>
    <source>
        <strain evidence="2">ATB-66</strain>
    </source>
</reference>
<dbReference type="InterPro" id="IPR011033">
    <property type="entry name" value="PRC_barrel-like_sf"/>
</dbReference>
<feature type="domain" description="PRC-barrel" evidence="1">
    <location>
        <begin position="2"/>
        <end position="65"/>
    </location>
</feature>
<dbReference type="Proteomes" id="UP000270468">
    <property type="component" value="Unassembled WGS sequence"/>
</dbReference>
<dbReference type="Pfam" id="PF05239">
    <property type="entry name" value="PRC"/>
    <property type="match status" value="1"/>
</dbReference>
<proteinExistence type="predicted"/>
<name>A0A3P5XEP5_9BACL</name>
<evidence type="ECO:0000313" key="2">
    <source>
        <dbReference type="EMBL" id="VDC29831.1"/>
    </source>
</evidence>
<dbReference type="InterPro" id="IPR027275">
    <property type="entry name" value="PRC-brl_dom"/>
</dbReference>
<dbReference type="SUPFAM" id="SSF50346">
    <property type="entry name" value="PRC-barrel domain"/>
    <property type="match status" value="1"/>
</dbReference>
<protein>
    <submittedName>
        <fullName evidence="2">PRC-barrel domain protein</fullName>
    </submittedName>
</protein>
<dbReference type="Gene3D" id="2.30.30.240">
    <property type="entry name" value="PRC-barrel domain"/>
    <property type="match status" value="1"/>
</dbReference>
<gene>
    <name evidence="2" type="ORF">FILTAD_02383</name>
</gene>
<keyword evidence="3" id="KW-1185">Reference proteome</keyword>
<dbReference type="OrthoDB" id="2468688at2"/>
<dbReference type="AlphaFoldDB" id="A0A3P5XEP5"/>
<evidence type="ECO:0000259" key="1">
    <source>
        <dbReference type="Pfam" id="PF05239"/>
    </source>
</evidence>
<organism evidence="2 3">
    <name type="scientific">Filibacter tadaridae</name>
    <dbReference type="NCBI Taxonomy" id="2483811"/>
    <lineage>
        <taxon>Bacteria</taxon>
        <taxon>Bacillati</taxon>
        <taxon>Bacillota</taxon>
        <taxon>Bacilli</taxon>
        <taxon>Bacillales</taxon>
        <taxon>Caryophanaceae</taxon>
        <taxon>Filibacter</taxon>
    </lineage>
</organism>
<dbReference type="RefSeq" id="WP_124070992.1">
    <property type="nucleotide sequence ID" value="NZ_CBCRXF010000001.1"/>
</dbReference>
<dbReference type="EMBL" id="UXAV01000042">
    <property type="protein sequence ID" value="VDC29831.1"/>
    <property type="molecule type" value="Genomic_DNA"/>
</dbReference>
<accession>A0A3P5XEP5</accession>